<dbReference type="Gene3D" id="3.20.20.10">
    <property type="entry name" value="Alanine racemase"/>
    <property type="match status" value="1"/>
</dbReference>
<evidence type="ECO:0000313" key="7">
    <source>
        <dbReference type="EMBL" id="KPX88471.1"/>
    </source>
</evidence>
<evidence type="ECO:0000259" key="6">
    <source>
        <dbReference type="Pfam" id="PF06276"/>
    </source>
</evidence>
<organism evidence="7 8">
    <name type="scientific">Pseudomonas meliae</name>
    <dbReference type="NCBI Taxonomy" id="86176"/>
    <lineage>
        <taxon>Bacteria</taxon>
        <taxon>Pseudomonadati</taxon>
        <taxon>Pseudomonadota</taxon>
        <taxon>Gammaproteobacteria</taxon>
        <taxon>Pseudomonadales</taxon>
        <taxon>Pseudomonadaceae</taxon>
        <taxon>Pseudomonas</taxon>
    </lineage>
</organism>
<proteinExistence type="inferred from homology"/>
<evidence type="ECO:0000256" key="1">
    <source>
        <dbReference type="ARBA" id="ARBA00001933"/>
    </source>
</evidence>
<dbReference type="PANTHER" id="PTHR34384">
    <property type="entry name" value="L-2,3-DIAMINOPROPANOATE--CITRATE LIGASE"/>
    <property type="match status" value="1"/>
</dbReference>
<dbReference type="GO" id="GO:0019290">
    <property type="term" value="P:siderophore biosynthetic process"/>
    <property type="evidence" value="ECO:0007669"/>
    <property type="project" value="InterPro"/>
</dbReference>
<protein>
    <submittedName>
        <fullName evidence="7">Achromobactin biosynthetic protein AcsD</fullName>
    </submittedName>
</protein>
<keyword evidence="8" id="KW-1185">Reference proteome</keyword>
<dbReference type="CDD" id="cd06843">
    <property type="entry name" value="PLPDE_III_PvsE_like"/>
    <property type="match status" value="1"/>
</dbReference>
<dbReference type="PRINTS" id="PR01179">
    <property type="entry name" value="ODADCRBXLASE"/>
</dbReference>
<dbReference type="Gene3D" id="1.10.150.640">
    <property type="entry name" value="AcsD, thumb domain, helical bundle"/>
    <property type="match status" value="2"/>
</dbReference>
<dbReference type="InterPro" id="IPR022644">
    <property type="entry name" value="De-COase2_N"/>
</dbReference>
<dbReference type="Gene3D" id="3.30.160.870">
    <property type="match status" value="1"/>
</dbReference>
<dbReference type="PATRIC" id="fig|86176.4.peg.2794"/>
<dbReference type="Gene3D" id="2.30.30.1240">
    <property type="entry name" value="AscD, thumb domain, four stranded beta-sheet"/>
    <property type="match status" value="1"/>
</dbReference>
<dbReference type="EMBL" id="LJQT01000247">
    <property type="protein sequence ID" value="KPX88471.1"/>
    <property type="molecule type" value="Genomic_DNA"/>
</dbReference>
<dbReference type="Pfam" id="PF04183">
    <property type="entry name" value="IucA_IucC"/>
    <property type="match status" value="1"/>
</dbReference>
<evidence type="ECO:0000313" key="8">
    <source>
        <dbReference type="Proteomes" id="UP000050455"/>
    </source>
</evidence>
<dbReference type="InterPro" id="IPR022657">
    <property type="entry name" value="De-COase2_CS"/>
</dbReference>
<comment type="similarity">
    <text evidence="2">Belongs to the IucA/IucC family.</text>
</comment>
<dbReference type="GO" id="GO:0006596">
    <property type="term" value="P:polyamine biosynthetic process"/>
    <property type="evidence" value="ECO:0007669"/>
    <property type="project" value="InterPro"/>
</dbReference>
<dbReference type="InterPro" id="IPR037455">
    <property type="entry name" value="LucA/IucC-like"/>
</dbReference>
<dbReference type="InterPro" id="IPR043033">
    <property type="entry name" value="PvsD/AcsD-like_thumb_beta"/>
</dbReference>
<dbReference type="Proteomes" id="UP000050455">
    <property type="component" value="Unassembled WGS sequence"/>
</dbReference>
<comment type="cofactor">
    <cofactor evidence="1 3">
        <name>pyridoxal 5'-phosphate</name>
        <dbReference type="ChEBI" id="CHEBI:597326"/>
    </cofactor>
</comment>
<feature type="active site" description="Proton donor" evidence="3">
    <location>
        <position position="938"/>
    </location>
</feature>
<dbReference type="AlphaFoldDB" id="A0A0N8S3T3"/>
<accession>A0A0N8S3T3</accession>
<feature type="domain" description="Orn/DAP/Arg decarboxylase 2 N-terminal" evidence="4">
    <location>
        <begin position="625"/>
        <end position="872"/>
    </location>
</feature>
<comment type="caution">
    <text evidence="7">The sequence shown here is derived from an EMBL/GenBank/DDBJ whole genome shotgun (WGS) entry which is preliminary data.</text>
</comment>
<dbReference type="InterPro" id="IPR022770">
    <property type="entry name" value="IucA/IucC-like_C"/>
</dbReference>
<gene>
    <name evidence="7" type="ORF">ALO64_02563</name>
</gene>
<dbReference type="GO" id="GO:0016881">
    <property type="term" value="F:acid-amino acid ligase activity"/>
    <property type="evidence" value="ECO:0007669"/>
    <property type="project" value="UniProtKB-ARBA"/>
</dbReference>
<dbReference type="Gene3D" id="2.40.37.10">
    <property type="entry name" value="Lyase, Ornithine Decarboxylase, Chain A, domain 1"/>
    <property type="match status" value="1"/>
</dbReference>
<dbReference type="InterPro" id="IPR000183">
    <property type="entry name" value="Orn/DAP/Arg_de-COase"/>
</dbReference>
<name>A0A0N8S3T3_9PSED</name>
<dbReference type="PANTHER" id="PTHR34384:SF5">
    <property type="entry name" value="L-2,3-DIAMINOPROPANOATE--CITRATE LIGASE"/>
    <property type="match status" value="1"/>
</dbReference>
<evidence type="ECO:0000256" key="2">
    <source>
        <dbReference type="ARBA" id="ARBA00007832"/>
    </source>
</evidence>
<keyword evidence="3" id="KW-0663">Pyridoxal phosphate</keyword>
<evidence type="ECO:0000259" key="5">
    <source>
        <dbReference type="Pfam" id="PF04183"/>
    </source>
</evidence>
<dbReference type="PROSITE" id="PS00879">
    <property type="entry name" value="ODR_DC_2_2"/>
    <property type="match status" value="1"/>
</dbReference>
<dbReference type="Gene3D" id="1.10.340.60">
    <property type="entry name" value="AcsD, palm domain, helix bundle"/>
    <property type="match status" value="2"/>
</dbReference>
<feature type="modified residue" description="N6-(pyridoxal phosphate)lysine" evidence="3">
    <location>
        <position position="648"/>
    </location>
</feature>
<reference evidence="7 8" key="1">
    <citation type="submission" date="2015-09" db="EMBL/GenBank/DDBJ databases">
        <title>Genome announcement of multiple Pseudomonas syringae strains.</title>
        <authorList>
            <person name="Thakur S."/>
            <person name="Wang P.W."/>
            <person name="Gong Y."/>
            <person name="Weir B.S."/>
            <person name="Guttman D.S."/>
        </authorList>
    </citation>
    <scope>NUCLEOTIDE SEQUENCE [LARGE SCALE GENOMIC DNA]</scope>
    <source>
        <strain evidence="7 8">ICMP6289</strain>
    </source>
</reference>
<dbReference type="GO" id="GO:0016831">
    <property type="term" value="F:carboxy-lyase activity"/>
    <property type="evidence" value="ECO:0007669"/>
    <property type="project" value="UniProtKB-ARBA"/>
</dbReference>
<evidence type="ECO:0000256" key="3">
    <source>
        <dbReference type="PIRSR" id="PIRSR600183-50"/>
    </source>
</evidence>
<feature type="domain" description="Aerobactin siderophore biosynthesis IucA/IucC-like C-terminal" evidence="6">
    <location>
        <begin position="417"/>
        <end position="576"/>
    </location>
</feature>
<dbReference type="InterPro" id="IPR009006">
    <property type="entry name" value="Ala_racemase/Decarboxylase_C"/>
</dbReference>
<dbReference type="InterPro" id="IPR043032">
    <property type="entry name" value="PvsD/AcsD-like_thumb_helix"/>
</dbReference>
<dbReference type="Pfam" id="PF02784">
    <property type="entry name" value="Orn_Arg_deC_N"/>
    <property type="match status" value="1"/>
</dbReference>
<feature type="domain" description="Aerobactin siderophore biosynthesis IucA/IucC N-terminal" evidence="5">
    <location>
        <begin position="159"/>
        <end position="388"/>
    </location>
</feature>
<evidence type="ECO:0000259" key="4">
    <source>
        <dbReference type="Pfam" id="PF02784"/>
    </source>
</evidence>
<dbReference type="InterPro" id="IPR043045">
    <property type="entry name" value="PvsD/AcsD-like_palm_helix"/>
</dbReference>
<dbReference type="Pfam" id="PF06276">
    <property type="entry name" value="FhuF"/>
    <property type="match status" value="1"/>
</dbReference>
<sequence>MTNTDRTALSNMVSELATTRALLNCLIKEFALPEQCLHYTWPQGMQGIAPGSFVDGGQWKGIPLTISLPNEQQFFVLVDRRDHLGSHRYLSDVYARQGQGTWRCLAFAEFARQLLAACEHMTRASNDELLDQVLQSQHLTAAIVAHNMTGQHPAPLSGYLASEQGLWFGHPNHPAPKARLWPAHLAQETYAPEFQAQTALHLFEVPLDGLRITSNGLSEAEVMSGFADQSRARPGHALICMHPVQAQLFMQDRRVQRLIELGQITDLGTSGPLASPTASMRTWYIEGHDYFIKGSLNVRITNCVRKNAWYELESTLIIDELFQRLQQTRPQTLGGLSTVAEPGSMSWAPKGSSETDGHWFREQTGAILRENFCRRSGADCSVMAGTLFARDLRSRPLVHDFLERFNGGELEDPHLLDWFDEYQALLLRPVMALFFNHGIVMEPHLQNAVLIHDNGRPQQLLLRDFEGVKLTDELGIKAIQVGLHPRIRQSLLYTREQGWNRITYCLLVNNLSEAVLALSWERPHLAPLMWQRVERQLQRIRDELVLPAPELDALIAGQSIACKTNLKVRLAAKADREANYVRLASPWAKEARYAHKLPETVLGAIKEAQALETDPLAAFVYDLDALQQHVTDVMAALPAGVELYYAIKANSEALMLETLAPLVSGFEISSGGEIERVMACPTRKPYVFSGPGKLDSDLRSALLNKVEAIHLESLNEIARLQHLAEETGRVQPVFLRINPQLPAAQSSKLAMAGTATPFGIDETDLAEAIRRVDSASHLTLKGFHVHAMSHQMSVERHEQLLDFYLQRWQEWKALASYPEQLTHFNVGGGIGVDYLNSQQFDWQRLCRYLEKRLGDQRDTPILRFEPGRFISAYCGYYAIEVLDRKTSHGEHFLVCRGGTHQFRLPVAQGHDHPVIHVPCAPATGASEEQAYTVVGQLCTPKDVLSRQQPLKGVNIGDLLVLPLAGAYGYNISHVDFLCHPRPVQHFVRNGERVRT</sequence>
<dbReference type="SUPFAM" id="SSF50621">
    <property type="entry name" value="Alanine racemase C-terminal domain-like"/>
    <property type="match status" value="1"/>
</dbReference>
<dbReference type="InterPro" id="IPR002433">
    <property type="entry name" value="Orn_de-COase"/>
</dbReference>
<dbReference type="PRINTS" id="PR01182">
    <property type="entry name" value="ORNDCRBXLASE"/>
</dbReference>
<dbReference type="SUPFAM" id="SSF51419">
    <property type="entry name" value="PLP-binding barrel"/>
    <property type="match status" value="1"/>
</dbReference>
<dbReference type="InterPro" id="IPR007310">
    <property type="entry name" value="Aerobactin_biosyn_IucA/IucC_N"/>
</dbReference>
<dbReference type="InterPro" id="IPR029066">
    <property type="entry name" value="PLP-binding_barrel"/>
</dbReference>